<evidence type="ECO:0000313" key="8">
    <source>
        <dbReference type="EMBL" id="SFV73709.1"/>
    </source>
</evidence>
<evidence type="ECO:0000256" key="2">
    <source>
        <dbReference type="ARBA" id="ARBA00022692"/>
    </source>
</evidence>
<dbReference type="Pfam" id="PF00535">
    <property type="entry name" value="Glycos_transf_2"/>
    <property type="match status" value="1"/>
</dbReference>
<dbReference type="GO" id="GO:0000271">
    <property type="term" value="P:polysaccharide biosynthetic process"/>
    <property type="evidence" value="ECO:0007669"/>
    <property type="project" value="InterPro"/>
</dbReference>
<dbReference type="EMBL" id="LT630450">
    <property type="protein sequence ID" value="SFV73709.1"/>
    <property type="molecule type" value="Genomic_DNA"/>
</dbReference>
<gene>
    <name evidence="8" type="ORF">DESPIGER_1880</name>
</gene>
<reference evidence="9" key="1">
    <citation type="submission" date="2016-10" db="EMBL/GenBank/DDBJ databases">
        <authorList>
            <person name="Wegmann U."/>
        </authorList>
    </citation>
    <scope>NUCLEOTIDE SEQUENCE [LARGE SCALE GENOMIC DNA]</scope>
</reference>
<evidence type="ECO:0000259" key="7">
    <source>
        <dbReference type="Pfam" id="PF04138"/>
    </source>
</evidence>
<dbReference type="GO" id="GO:0016020">
    <property type="term" value="C:membrane"/>
    <property type="evidence" value="ECO:0007669"/>
    <property type="project" value="UniProtKB-SubCell"/>
</dbReference>
<accession>A0A1K1LG71</accession>
<dbReference type="KEGG" id="dpg:DESPIGER_1880"/>
<dbReference type="Pfam" id="PF04138">
    <property type="entry name" value="GtrA_DPMS_TM"/>
    <property type="match status" value="1"/>
</dbReference>
<keyword evidence="4 5" id="KW-0472">Membrane</keyword>
<sequence>MPSKHAMTILSETTAFARSLLSRPLLRFGMVGSSATLCYLWAGHLLVSWAHWPAPAAHALAGLLALLAAYAGHCFWTFDIRGGDHARMLPRFVLVQGAGLWLGDLFARGLGWCGVPRGPALSAASLAAPLFLYLACRLWVFRPVRSMNLSSPSSRGTSMHHVPTSEAPVVSVIMNCLNSAEHLQEALDSLAAQTFTDFEVIFWDNGSTDSSPRIARGHAGLAGRLRYFRGEETVPLGAARNLAIAQSRGRHVAFLDCDDLWRPEKLARQVACFDADPHVGLVCTDTEIFDGKHVLKRLFAESRPQRGRAFAALMERQWISMSSAMLSRTALDSVVCPPAREGGAPVWFDEGLNVCEEADLFYRVAHDWELDHVDAPLTLWRVHGNNTTFRKFGQFADETLYILEKHRRLWPGYDAAHPELVSLLTRRAAFQKAVSLWREGRGSEARAVIRPWRDGSRKYRLFWWASHLPGACFDLAARLYFALPSVIRRR</sequence>
<protein>
    <submittedName>
        <fullName evidence="8">Glycosyl transferase, group 2 family protein</fullName>
    </submittedName>
</protein>
<evidence type="ECO:0000256" key="5">
    <source>
        <dbReference type="SAM" id="Phobius"/>
    </source>
</evidence>
<evidence type="ECO:0000256" key="4">
    <source>
        <dbReference type="ARBA" id="ARBA00023136"/>
    </source>
</evidence>
<feature type="transmembrane region" description="Helical" evidence="5">
    <location>
        <begin position="28"/>
        <end position="50"/>
    </location>
</feature>
<evidence type="ECO:0000256" key="1">
    <source>
        <dbReference type="ARBA" id="ARBA00004141"/>
    </source>
</evidence>
<evidence type="ECO:0000259" key="6">
    <source>
        <dbReference type="Pfam" id="PF00535"/>
    </source>
</evidence>
<dbReference type="AlphaFoldDB" id="A0A1K1LG71"/>
<comment type="subcellular location">
    <subcellularLocation>
        <location evidence="1">Membrane</location>
        <topology evidence="1">Multi-pass membrane protein</topology>
    </subcellularLocation>
</comment>
<dbReference type="PANTHER" id="PTHR22916:SF3">
    <property type="entry name" value="UDP-GLCNAC:BETAGAL BETA-1,3-N-ACETYLGLUCOSAMINYLTRANSFERASE-LIKE PROTEIN 1"/>
    <property type="match status" value="1"/>
</dbReference>
<feature type="transmembrane region" description="Helical" evidence="5">
    <location>
        <begin position="56"/>
        <end position="76"/>
    </location>
</feature>
<name>A0A1K1LG71_9BACT</name>
<feature type="domain" description="GtrA/DPMS transmembrane" evidence="7">
    <location>
        <begin position="27"/>
        <end position="141"/>
    </location>
</feature>
<evidence type="ECO:0000256" key="3">
    <source>
        <dbReference type="ARBA" id="ARBA00022989"/>
    </source>
</evidence>
<organism evidence="8 9">
    <name type="scientific">Desulfovibrio piger</name>
    <dbReference type="NCBI Taxonomy" id="901"/>
    <lineage>
        <taxon>Bacteria</taxon>
        <taxon>Pseudomonadati</taxon>
        <taxon>Thermodesulfobacteriota</taxon>
        <taxon>Desulfovibrionia</taxon>
        <taxon>Desulfovibrionales</taxon>
        <taxon>Desulfovibrionaceae</taxon>
        <taxon>Desulfovibrio</taxon>
    </lineage>
</organism>
<feature type="domain" description="Glycosyltransferase 2-like" evidence="6">
    <location>
        <begin position="171"/>
        <end position="330"/>
    </location>
</feature>
<dbReference type="InterPro" id="IPR007267">
    <property type="entry name" value="GtrA_DPMS_TM"/>
</dbReference>
<proteinExistence type="predicted"/>
<keyword evidence="8" id="KW-0808">Transferase</keyword>
<feature type="transmembrane region" description="Helical" evidence="5">
    <location>
        <begin position="119"/>
        <end position="140"/>
    </location>
</feature>
<dbReference type="GO" id="GO:0016758">
    <property type="term" value="F:hexosyltransferase activity"/>
    <property type="evidence" value="ECO:0007669"/>
    <property type="project" value="UniProtKB-ARBA"/>
</dbReference>
<dbReference type="SUPFAM" id="SSF53448">
    <property type="entry name" value="Nucleotide-diphospho-sugar transferases"/>
    <property type="match status" value="1"/>
</dbReference>
<dbReference type="PANTHER" id="PTHR22916">
    <property type="entry name" value="GLYCOSYLTRANSFERASE"/>
    <property type="match status" value="1"/>
</dbReference>
<dbReference type="CDD" id="cd00761">
    <property type="entry name" value="Glyco_tranf_GTA_type"/>
    <property type="match status" value="1"/>
</dbReference>
<dbReference type="InterPro" id="IPR029044">
    <property type="entry name" value="Nucleotide-diphossugar_trans"/>
</dbReference>
<keyword evidence="9" id="KW-1185">Reference proteome</keyword>
<keyword evidence="3 5" id="KW-1133">Transmembrane helix</keyword>
<dbReference type="Gene3D" id="3.90.550.10">
    <property type="entry name" value="Spore Coat Polysaccharide Biosynthesis Protein SpsA, Chain A"/>
    <property type="match status" value="1"/>
</dbReference>
<dbReference type="InterPro" id="IPR001173">
    <property type="entry name" value="Glyco_trans_2-like"/>
</dbReference>
<evidence type="ECO:0000313" key="9">
    <source>
        <dbReference type="Proteomes" id="UP000186323"/>
    </source>
</evidence>
<dbReference type="Proteomes" id="UP000186323">
    <property type="component" value="Chromosome I"/>
</dbReference>
<keyword evidence="2 5" id="KW-0812">Transmembrane</keyword>
<dbReference type="OrthoDB" id="5291101at2"/>